<keyword evidence="2" id="KW-1185">Reference proteome</keyword>
<comment type="caution">
    <text evidence="1">The sequence shown here is derived from an EMBL/GenBank/DDBJ whole genome shotgun (WGS) entry which is preliminary data.</text>
</comment>
<reference evidence="1 2" key="1">
    <citation type="submission" date="2018-06" db="EMBL/GenBank/DDBJ databases">
        <title>Genomic Encyclopedia of Archaeal and Bacterial Type Strains, Phase II (KMG-II): from individual species to whole genera.</title>
        <authorList>
            <person name="Goeker M."/>
        </authorList>
    </citation>
    <scope>NUCLEOTIDE SEQUENCE [LARGE SCALE GENOMIC DNA]</scope>
    <source>
        <strain evidence="1 2">KACC 16626</strain>
    </source>
</reference>
<dbReference type="AlphaFoldDB" id="A0A318TMH4"/>
<organism evidence="1 2">
    <name type="scientific">Ureibacillus chungkukjangi</name>
    <dbReference type="NCBI Taxonomy" id="1202712"/>
    <lineage>
        <taxon>Bacteria</taxon>
        <taxon>Bacillati</taxon>
        <taxon>Bacillota</taxon>
        <taxon>Bacilli</taxon>
        <taxon>Bacillales</taxon>
        <taxon>Caryophanaceae</taxon>
        <taxon>Ureibacillus</taxon>
    </lineage>
</organism>
<gene>
    <name evidence="1" type="ORF">BJ095_11222</name>
</gene>
<sequence>MINNDLDWKEKILNQCFYYKNAPNYMVVRELLEESFAQSETNLSDFNTRLIKMICSYLGIDTNIMLFSENFPHIDNASESDDWGLHVSMDSNATRYINGIGGIEFYNQQKYLDEGIDIKFIQSKLTPYNQFDKNFVPGLSIIDIMMFNDLSTITEMLDQYELIS</sequence>
<dbReference type="OrthoDB" id="3611744at2"/>
<evidence type="ECO:0000313" key="2">
    <source>
        <dbReference type="Proteomes" id="UP000247416"/>
    </source>
</evidence>
<accession>A0A318TMH4</accession>
<name>A0A318TMH4_9BACL</name>
<protein>
    <submittedName>
        <fullName evidence="1">WbqC-like protein</fullName>
    </submittedName>
</protein>
<dbReference type="EMBL" id="QJTJ01000012">
    <property type="protein sequence ID" value="PYF06061.1"/>
    <property type="molecule type" value="Genomic_DNA"/>
</dbReference>
<dbReference type="Proteomes" id="UP000247416">
    <property type="component" value="Unassembled WGS sequence"/>
</dbReference>
<proteinExistence type="predicted"/>
<dbReference type="InterPro" id="IPR014985">
    <property type="entry name" value="WbqC"/>
</dbReference>
<dbReference type="Pfam" id="PF08889">
    <property type="entry name" value="WbqC"/>
    <property type="match status" value="1"/>
</dbReference>
<evidence type="ECO:0000313" key="1">
    <source>
        <dbReference type="EMBL" id="PYF06061.1"/>
    </source>
</evidence>